<dbReference type="AlphaFoldDB" id="A0A8X9A3E7"/>
<keyword evidence="2" id="KW-0472">Membrane</keyword>
<dbReference type="PANTHER" id="PTHR48007:SF64">
    <property type="entry name" value="POLLEN RECEPTOR-LIKE KINASE 1"/>
    <property type="match status" value="1"/>
</dbReference>
<evidence type="ECO:0000256" key="2">
    <source>
        <dbReference type="SAM" id="Phobius"/>
    </source>
</evidence>
<dbReference type="SUPFAM" id="SSF52058">
    <property type="entry name" value="L domain-like"/>
    <property type="match status" value="1"/>
</dbReference>
<gene>
    <name evidence="3" type="ORF">SASPL_115832</name>
</gene>
<dbReference type="SUPFAM" id="SSF56112">
    <property type="entry name" value="Protein kinase-like (PK-like)"/>
    <property type="match status" value="1"/>
</dbReference>
<feature type="region of interest" description="Disordered" evidence="1">
    <location>
        <begin position="303"/>
        <end position="331"/>
    </location>
</feature>
<comment type="caution">
    <text evidence="3">The sequence shown here is derived from an EMBL/GenBank/DDBJ whole genome shotgun (WGS) entry which is preliminary data.</text>
</comment>
<feature type="compositionally biased region" description="Low complexity" evidence="1">
    <location>
        <begin position="303"/>
        <end position="320"/>
    </location>
</feature>
<name>A0A8X9A3E7_SALSN</name>
<proteinExistence type="predicted"/>
<dbReference type="EMBL" id="PNBA02000005">
    <property type="protein sequence ID" value="KAG6425399.1"/>
    <property type="molecule type" value="Genomic_DNA"/>
</dbReference>
<feature type="transmembrane region" description="Helical" evidence="2">
    <location>
        <begin position="185"/>
        <end position="213"/>
    </location>
</feature>
<dbReference type="Proteomes" id="UP000298416">
    <property type="component" value="Unassembled WGS sequence"/>
</dbReference>
<organism evidence="3">
    <name type="scientific">Salvia splendens</name>
    <name type="common">Scarlet sage</name>
    <dbReference type="NCBI Taxonomy" id="180675"/>
    <lineage>
        <taxon>Eukaryota</taxon>
        <taxon>Viridiplantae</taxon>
        <taxon>Streptophyta</taxon>
        <taxon>Embryophyta</taxon>
        <taxon>Tracheophyta</taxon>
        <taxon>Spermatophyta</taxon>
        <taxon>Magnoliopsida</taxon>
        <taxon>eudicotyledons</taxon>
        <taxon>Gunneridae</taxon>
        <taxon>Pentapetalae</taxon>
        <taxon>asterids</taxon>
        <taxon>lamiids</taxon>
        <taxon>Lamiales</taxon>
        <taxon>Lamiaceae</taxon>
        <taxon>Nepetoideae</taxon>
        <taxon>Mentheae</taxon>
        <taxon>Salviinae</taxon>
        <taxon>Salvia</taxon>
        <taxon>Salvia subgen. Calosphace</taxon>
        <taxon>core Calosphace</taxon>
    </lineage>
</organism>
<dbReference type="Pfam" id="PF00560">
    <property type="entry name" value="LRR_1"/>
    <property type="match status" value="2"/>
</dbReference>
<dbReference type="InterPro" id="IPR046959">
    <property type="entry name" value="PRK1-6/SRF4-like"/>
</dbReference>
<evidence type="ECO:0000313" key="4">
    <source>
        <dbReference type="Proteomes" id="UP000298416"/>
    </source>
</evidence>
<protein>
    <submittedName>
        <fullName evidence="3">Uncharacterized protein</fullName>
    </submittedName>
</protein>
<dbReference type="Gene3D" id="3.80.10.10">
    <property type="entry name" value="Ribonuclease Inhibitor"/>
    <property type="match status" value="1"/>
</dbReference>
<reference evidence="3" key="1">
    <citation type="submission" date="2018-01" db="EMBL/GenBank/DDBJ databases">
        <authorList>
            <person name="Mao J.F."/>
        </authorList>
    </citation>
    <scope>NUCLEOTIDE SEQUENCE</scope>
    <source>
        <strain evidence="3">Huo1</strain>
        <tissue evidence="3">Leaf</tissue>
    </source>
</reference>
<sequence>MVVRPSRVLAQENAAADALLKFKTARPSERIGILEPVEHRKLAGRGLLQRGQIDVDALVALQTLRTLSFKNNNFQRTMPDWPKLPALTSLHLSGNQFSGEIPDYAFTGMDSIKKELGLDNNQFSGSIPPFPSGNIQIFDVSGNQLEGPIPPSLRKELGCEGDSCEPPPDLHPLPPSAKSKKLSPAMIFIIILSTLLALFLLILLLLLCLWWSLEDDDVETPRARLETASPFSERTQQATKLSFMRDDRQKFDLQDLMRAVLVDGEALVVKRFKQMTNVTKDEFHEHMRVQRIYTARRRSLSYSISSPTPASGSTSTTTGDGQMGGRSRSTGLRWAGLRARPSCKAGMAAANPGGVPASLQFGLAVGFLAVAVPPGPWTPLEGLQSSGEALAEQISGVVNPAQISEVLVAYKCPEYAMSGRMSRKSDVWYLGILILETLTGRAVDKYLGQGGLWYGAELAGWVKGIVEEANEKGAVGVFDKGMEINAEAEAEAEMEKLLQIGIWCCQEELDKRLNLVDALAKIEKLHE</sequence>
<dbReference type="InterPro" id="IPR032675">
    <property type="entry name" value="LRR_dom_sf"/>
</dbReference>
<evidence type="ECO:0000256" key="1">
    <source>
        <dbReference type="SAM" id="MobiDB-lite"/>
    </source>
</evidence>
<reference evidence="3" key="2">
    <citation type="submission" date="2020-08" db="EMBL/GenBank/DDBJ databases">
        <title>Plant Genome Project.</title>
        <authorList>
            <person name="Zhang R.-G."/>
        </authorList>
    </citation>
    <scope>NUCLEOTIDE SEQUENCE</scope>
    <source>
        <strain evidence="3">Huo1</strain>
        <tissue evidence="3">Leaf</tissue>
    </source>
</reference>
<accession>A0A8X9A3E7</accession>
<dbReference type="InterPro" id="IPR011009">
    <property type="entry name" value="Kinase-like_dom_sf"/>
</dbReference>
<keyword evidence="2" id="KW-1133">Transmembrane helix</keyword>
<dbReference type="InterPro" id="IPR001611">
    <property type="entry name" value="Leu-rich_rpt"/>
</dbReference>
<evidence type="ECO:0000313" key="3">
    <source>
        <dbReference type="EMBL" id="KAG6425399.1"/>
    </source>
</evidence>
<dbReference type="Gene3D" id="1.10.510.10">
    <property type="entry name" value="Transferase(Phosphotransferase) domain 1"/>
    <property type="match status" value="1"/>
</dbReference>
<dbReference type="PANTHER" id="PTHR48007">
    <property type="entry name" value="LEUCINE-RICH REPEAT RECEPTOR-LIKE PROTEIN KINASE PXC1"/>
    <property type="match status" value="1"/>
</dbReference>
<keyword evidence="2" id="KW-0812">Transmembrane</keyword>
<keyword evidence="4" id="KW-1185">Reference proteome</keyword>